<name>A0A2N5V9H0_9BASI</name>
<dbReference type="EMBL" id="PGCJ01000117">
    <property type="protein sequence ID" value="PLW46648.1"/>
    <property type="molecule type" value="Genomic_DNA"/>
</dbReference>
<protein>
    <submittedName>
        <fullName evidence="1">Uncharacterized protein</fullName>
    </submittedName>
</protein>
<evidence type="ECO:0000313" key="2">
    <source>
        <dbReference type="Proteomes" id="UP000235388"/>
    </source>
</evidence>
<organism evidence="1 2">
    <name type="scientific">Puccinia coronata f. sp. avenae</name>
    <dbReference type="NCBI Taxonomy" id="200324"/>
    <lineage>
        <taxon>Eukaryota</taxon>
        <taxon>Fungi</taxon>
        <taxon>Dikarya</taxon>
        <taxon>Basidiomycota</taxon>
        <taxon>Pucciniomycotina</taxon>
        <taxon>Pucciniomycetes</taxon>
        <taxon>Pucciniales</taxon>
        <taxon>Pucciniaceae</taxon>
        <taxon>Puccinia</taxon>
    </lineage>
</organism>
<evidence type="ECO:0000313" key="1">
    <source>
        <dbReference type="EMBL" id="PLW46648.1"/>
    </source>
</evidence>
<comment type="caution">
    <text evidence="1">The sequence shown here is derived from an EMBL/GenBank/DDBJ whole genome shotgun (WGS) entry which is preliminary data.</text>
</comment>
<dbReference type="Proteomes" id="UP000235388">
    <property type="component" value="Unassembled WGS sequence"/>
</dbReference>
<accession>A0A2N5V9H0</accession>
<keyword evidence="2" id="KW-1185">Reference proteome</keyword>
<dbReference type="OrthoDB" id="2506630at2759"/>
<dbReference type="STRING" id="200324.A0A2N5V9H0"/>
<proteinExistence type="predicted"/>
<reference evidence="1 2" key="1">
    <citation type="submission" date="2017-11" db="EMBL/GenBank/DDBJ databases">
        <title>De novo assembly and phasing of dikaryotic genomes from two isolates of Puccinia coronata f. sp. avenae, the causal agent of oat crown rust.</title>
        <authorList>
            <person name="Miller M.E."/>
            <person name="Zhang Y."/>
            <person name="Omidvar V."/>
            <person name="Sperschneider J."/>
            <person name="Schwessinger B."/>
            <person name="Raley C."/>
            <person name="Palmer J.M."/>
            <person name="Garnica D."/>
            <person name="Upadhyaya N."/>
            <person name="Rathjen J."/>
            <person name="Taylor J.M."/>
            <person name="Park R.F."/>
            <person name="Dodds P.N."/>
            <person name="Hirsch C.D."/>
            <person name="Kianian S.F."/>
            <person name="Figueroa M."/>
        </authorList>
    </citation>
    <scope>NUCLEOTIDE SEQUENCE [LARGE SCALE GENOMIC DNA]</scope>
    <source>
        <strain evidence="1">12NC29</strain>
    </source>
</reference>
<dbReference type="AlphaFoldDB" id="A0A2N5V9H0"/>
<sequence>MERYVRDSQSAALIAREDILTLKDAQAGKTSVGKQFIHVQDGHIGYIHAYLAKLGIRCWGPDLDEGPESLFNSACRIAALISFQKIGIGGGYNFLNIDQKYKEDMVLFINTYKHYVHHVLAQKYHAKQRRSGSIQDSVTARNAARNRSRLADARLQYAKEHKFPKRYIKVLGNVGAHREDEWDAEGQCFAIKTLPYRSNAANIFFRRLDLAIKAGKVTVQKST</sequence>
<gene>
    <name evidence="1" type="ORF">PCANC_14365</name>
</gene>